<keyword evidence="4" id="KW-1185">Reference proteome</keyword>
<organism evidence="3 4">
    <name type="scientific">Actinoallomurus bryophytorum</name>
    <dbReference type="NCBI Taxonomy" id="1490222"/>
    <lineage>
        <taxon>Bacteria</taxon>
        <taxon>Bacillati</taxon>
        <taxon>Actinomycetota</taxon>
        <taxon>Actinomycetes</taxon>
        <taxon>Streptosporangiales</taxon>
        <taxon>Thermomonosporaceae</taxon>
        <taxon>Actinoallomurus</taxon>
    </lineage>
</organism>
<dbReference type="Pfam" id="PF14030">
    <property type="entry name" value="DUF4245"/>
    <property type="match status" value="1"/>
</dbReference>
<dbReference type="InterPro" id="IPR025339">
    <property type="entry name" value="DUF4245"/>
</dbReference>
<protein>
    <submittedName>
        <fullName evidence="3">Uncharacterized protein DUF4245</fullName>
    </submittedName>
</protein>
<comment type="caution">
    <text evidence="3">The sequence shown here is derived from an EMBL/GenBank/DDBJ whole genome shotgun (WGS) entry which is preliminary data.</text>
</comment>
<dbReference type="EMBL" id="VFOZ01000001">
    <property type="protein sequence ID" value="TQL95770.1"/>
    <property type="molecule type" value="Genomic_DNA"/>
</dbReference>
<sequence length="226" mass="24129">MSEGHEQAPAAGDETLSEHEAGTTVTGTRAPEEPIVVSASLYRRLKSGLFGFSMAMLSCLVVVGLVILITPRRNEGAIPRVDFHSDLSGLMAIAPYQVQAPEGLPAQWYPTSTRLSGHTGGPVSWHLGFYTPDKEYAALEESNETPAGAGNFVDRMTSQGHPDGTSQIAGATWDRTFRPDKKQRSLIRRLPGLTLVVTGTASYDELAVLAGSLRQQPKASPAATPT</sequence>
<keyword evidence="2" id="KW-0472">Membrane</keyword>
<evidence type="ECO:0000256" key="1">
    <source>
        <dbReference type="SAM" id="MobiDB-lite"/>
    </source>
</evidence>
<dbReference type="AlphaFoldDB" id="A0A543CFK0"/>
<feature type="region of interest" description="Disordered" evidence="1">
    <location>
        <begin position="1"/>
        <end position="30"/>
    </location>
</feature>
<feature type="transmembrane region" description="Helical" evidence="2">
    <location>
        <begin position="49"/>
        <end position="70"/>
    </location>
</feature>
<evidence type="ECO:0000256" key="2">
    <source>
        <dbReference type="SAM" id="Phobius"/>
    </source>
</evidence>
<keyword evidence="2" id="KW-0812">Transmembrane</keyword>
<evidence type="ECO:0000313" key="3">
    <source>
        <dbReference type="EMBL" id="TQL95770.1"/>
    </source>
</evidence>
<reference evidence="3 4" key="1">
    <citation type="submission" date="2019-06" db="EMBL/GenBank/DDBJ databases">
        <title>Sequencing the genomes of 1000 actinobacteria strains.</title>
        <authorList>
            <person name="Klenk H.-P."/>
        </authorList>
    </citation>
    <scope>NUCLEOTIDE SEQUENCE [LARGE SCALE GENOMIC DNA]</scope>
    <source>
        <strain evidence="3 4">DSM 102200</strain>
    </source>
</reference>
<keyword evidence="2" id="KW-1133">Transmembrane helix</keyword>
<evidence type="ECO:0000313" key="4">
    <source>
        <dbReference type="Proteomes" id="UP000316096"/>
    </source>
</evidence>
<dbReference type="OrthoDB" id="5146801at2"/>
<proteinExistence type="predicted"/>
<dbReference type="RefSeq" id="WP_141954246.1">
    <property type="nucleotide sequence ID" value="NZ_VFOZ01000001.1"/>
</dbReference>
<name>A0A543CFK0_9ACTN</name>
<gene>
    <name evidence="3" type="ORF">FB559_1278</name>
</gene>
<accession>A0A543CFK0</accession>
<dbReference type="Proteomes" id="UP000316096">
    <property type="component" value="Unassembled WGS sequence"/>
</dbReference>